<protein>
    <submittedName>
        <fullName evidence="3">Fructosamine kinase family protein</fullName>
    </submittedName>
</protein>
<keyword evidence="4" id="KW-1185">Reference proteome</keyword>
<dbReference type="EMBL" id="JBEVCJ010000003">
    <property type="protein sequence ID" value="MET1254321.1"/>
    <property type="molecule type" value="Genomic_DNA"/>
</dbReference>
<dbReference type="SUPFAM" id="SSF56112">
    <property type="entry name" value="Protein kinase-like (PK-like)"/>
    <property type="match status" value="1"/>
</dbReference>
<gene>
    <name evidence="3" type="ORF">ABVT43_04180</name>
</gene>
<name>A0ABV2BR13_9GAMM</name>
<dbReference type="InterPro" id="IPR016477">
    <property type="entry name" value="Fructo-/Ketosamine-3-kinase"/>
</dbReference>
<reference evidence="3 4" key="1">
    <citation type="submission" date="2024-06" db="EMBL/GenBank/DDBJ databases">
        <authorList>
            <person name="Li F."/>
        </authorList>
    </citation>
    <scope>NUCLEOTIDE SEQUENCE [LARGE SCALE GENOMIC DNA]</scope>
    <source>
        <strain evidence="3 4">GXAS 311</strain>
    </source>
</reference>
<organism evidence="3 4">
    <name type="scientific">Aliikangiella maris</name>
    <dbReference type="NCBI Taxonomy" id="3162458"/>
    <lineage>
        <taxon>Bacteria</taxon>
        <taxon>Pseudomonadati</taxon>
        <taxon>Pseudomonadota</taxon>
        <taxon>Gammaproteobacteria</taxon>
        <taxon>Oceanospirillales</taxon>
        <taxon>Pleioneaceae</taxon>
        <taxon>Aliikangiella</taxon>
    </lineage>
</organism>
<accession>A0ABV2BR13</accession>
<proteinExistence type="inferred from homology"/>
<dbReference type="PIRSF" id="PIRSF006221">
    <property type="entry name" value="Ketosamine-3-kinase"/>
    <property type="match status" value="1"/>
</dbReference>
<comment type="caution">
    <text evidence="3">The sequence shown here is derived from an EMBL/GenBank/DDBJ whole genome shotgun (WGS) entry which is preliminary data.</text>
</comment>
<evidence type="ECO:0000256" key="1">
    <source>
        <dbReference type="ARBA" id="ARBA00009460"/>
    </source>
</evidence>
<dbReference type="RefSeq" id="WP_353873944.1">
    <property type="nucleotide sequence ID" value="NZ_JBEVCJ010000003.1"/>
</dbReference>
<dbReference type="PANTHER" id="PTHR12149:SF8">
    <property type="entry name" value="PROTEIN-RIBULOSAMINE 3-KINASE"/>
    <property type="match status" value="1"/>
</dbReference>
<dbReference type="Gene3D" id="3.30.200.20">
    <property type="entry name" value="Phosphorylase Kinase, domain 1"/>
    <property type="match status" value="1"/>
</dbReference>
<comment type="similarity">
    <text evidence="1 2">Belongs to the fructosamine kinase family.</text>
</comment>
<dbReference type="GO" id="GO:0016301">
    <property type="term" value="F:kinase activity"/>
    <property type="evidence" value="ECO:0007669"/>
    <property type="project" value="UniProtKB-KW"/>
</dbReference>
<dbReference type="InterPro" id="IPR011009">
    <property type="entry name" value="Kinase-like_dom_sf"/>
</dbReference>
<dbReference type="Proteomes" id="UP001548189">
    <property type="component" value="Unassembled WGS sequence"/>
</dbReference>
<evidence type="ECO:0000256" key="2">
    <source>
        <dbReference type="PIRNR" id="PIRNR006221"/>
    </source>
</evidence>
<keyword evidence="2" id="KW-0808">Transferase</keyword>
<evidence type="ECO:0000313" key="4">
    <source>
        <dbReference type="Proteomes" id="UP001548189"/>
    </source>
</evidence>
<dbReference type="Gene3D" id="3.90.1200.10">
    <property type="match status" value="1"/>
</dbReference>
<dbReference type="Pfam" id="PF03881">
    <property type="entry name" value="Fructosamin_kin"/>
    <property type="match status" value="1"/>
</dbReference>
<dbReference type="PANTHER" id="PTHR12149">
    <property type="entry name" value="FRUCTOSAMINE 3 KINASE-RELATED PROTEIN"/>
    <property type="match status" value="1"/>
</dbReference>
<keyword evidence="2 3" id="KW-0418">Kinase</keyword>
<evidence type="ECO:0000313" key="3">
    <source>
        <dbReference type="EMBL" id="MET1254321.1"/>
    </source>
</evidence>
<sequence>MAEVEQSRIEILKMIPISGGDINQAFRIKTATRDYFIKLNSSMCYSMLACEADNIALIAKTRQIQIPKVLVSGVIENYSFIILPFIDMQSSGDKALFGKQLAKLHQNYGEKFGGIGDNYIGLTPQINRPCASWAEFFSQHRIAFQLNLLTQKNVNCRLLNKGNQLMASIPEMLRQRNCRPSLIHGDLWSGNYAFDLAGQPVIYDPACYYADHEAELAMLELFGSPGKAFFNAYQQIMPIEKGYAQRKYLYNLYHILNHANLFGGGYLSQAESVIDSLLAVQWDELSTSG</sequence>